<dbReference type="InterPro" id="IPR044269">
    <property type="entry name" value="Terminase_large_su_SPP1-like"/>
</dbReference>
<dbReference type="PANTHER" id="PTHR39184:SF1">
    <property type="entry name" value="PBSX PHAGE TERMINASE LARGE SUBUNIT"/>
    <property type="match status" value="1"/>
</dbReference>
<dbReference type="GO" id="GO:0005524">
    <property type="term" value="F:ATP binding"/>
    <property type="evidence" value="ECO:0007669"/>
    <property type="project" value="InterPro"/>
</dbReference>
<dbReference type="Gene3D" id="3.30.420.280">
    <property type="match status" value="1"/>
</dbReference>
<dbReference type="PANTHER" id="PTHR39184">
    <property type="match status" value="1"/>
</dbReference>
<gene>
    <name evidence="3" type="ORF">Sp14A_06130</name>
</gene>
<evidence type="ECO:0000259" key="2">
    <source>
        <dbReference type="Pfam" id="PF17288"/>
    </source>
</evidence>
<dbReference type="InterPro" id="IPR052380">
    <property type="entry name" value="Viral_DNA_packaging_terminase"/>
</dbReference>
<protein>
    <recommendedName>
        <fullName evidence="5">PBSX family phage terminase large subunit</fullName>
    </recommendedName>
</protein>
<feature type="domain" description="Phage terminase large subunit C-terminal" evidence="2">
    <location>
        <begin position="276"/>
        <end position="420"/>
    </location>
</feature>
<dbReference type="InterPro" id="IPR035413">
    <property type="entry name" value="Terminase_L_C"/>
</dbReference>
<dbReference type="AlphaFoldDB" id="A0A345VIJ0"/>
<dbReference type="Pfam" id="PF04466">
    <property type="entry name" value="Terminase_3"/>
    <property type="match status" value="1"/>
</dbReference>
<evidence type="ECO:0000313" key="3">
    <source>
        <dbReference type="EMBL" id="AXJ12542.1"/>
    </source>
</evidence>
<name>A0A345VIJ0_9STRE</name>
<organism evidence="3 4">
    <name type="scientific">Streptococcus pluranimalium</name>
    <dbReference type="NCBI Taxonomy" id="82348"/>
    <lineage>
        <taxon>Bacteria</taxon>
        <taxon>Bacillati</taxon>
        <taxon>Bacillota</taxon>
        <taxon>Bacilli</taxon>
        <taxon>Lactobacillales</taxon>
        <taxon>Streptococcaceae</taxon>
        <taxon>Streptococcus</taxon>
    </lineage>
</organism>
<dbReference type="HAMAP" id="MF_04145">
    <property type="entry name" value="TERL_SPP1"/>
    <property type="match status" value="1"/>
</dbReference>
<reference evidence="3 4" key="1">
    <citation type="submission" date="2017-07" db="EMBL/GenBank/DDBJ databases">
        <title>Streptococcus pluranimalium as cause of bovine abortion.</title>
        <authorList>
            <person name="Rodriguez Campos S."/>
            <person name="Gobeli Brawand S."/>
            <person name="Brodard I."/>
            <person name="Rychener L."/>
            <person name="Perreten V."/>
        </authorList>
    </citation>
    <scope>NUCLEOTIDE SEQUENCE [LARGE SCALE GENOMIC DNA]</scope>
    <source>
        <strain evidence="3 4">14A0014</strain>
    </source>
</reference>
<proteinExistence type="inferred from homology"/>
<dbReference type="GO" id="GO:0004519">
    <property type="term" value="F:endonuclease activity"/>
    <property type="evidence" value="ECO:0007669"/>
    <property type="project" value="InterPro"/>
</dbReference>
<dbReference type="NCBIfam" id="TIGR01547">
    <property type="entry name" value="phage_term_2"/>
    <property type="match status" value="1"/>
</dbReference>
<accession>A0A345VIJ0</accession>
<dbReference type="Gene3D" id="3.40.50.300">
    <property type="entry name" value="P-loop containing nucleotide triphosphate hydrolases"/>
    <property type="match status" value="1"/>
</dbReference>
<dbReference type="EMBL" id="CP022601">
    <property type="protein sequence ID" value="AXJ12542.1"/>
    <property type="molecule type" value="Genomic_DNA"/>
</dbReference>
<dbReference type="Proteomes" id="UP000255411">
    <property type="component" value="Chromosome"/>
</dbReference>
<dbReference type="InterPro" id="IPR006437">
    <property type="entry name" value="Phage_terminase_lsu"/>
</dbReference>
<evidence type="ECO:0008006" key="5">
    <source>
        <dbReference type="Google" id="ProtNLM"/>
    </source>
</evidence>
<dbReference type="GO" id="GO:0016887">
    <property type="term" value="F:ATP hydrolysis activity"/>
    <property type="evidence" value="ECO:0007669"/>
    <property type="project" value="InterPro"/>
</dbReference>
<evidence type="ECO:0000259" key="1">
    <source>
        <dbReference type="Pfam" id="PF04466"/>
    </source>
</evidence>
<dbReference type="InterPro" id="IPR027417">
    <property type="entry name" value="P-loop_NTPase"/>
</dbReference>
<feature type="domain" description="Phage terminase large subunit N-terminal" evidence="1">
    <location>
        <begin position="41"/>
        <end position="243"/>
    </location>
</feature>
<sequence>MLQQTTLQKSSGTYRLRMKDKIKPSFYPVARATLDSKVLHIACKGGRGSGKSSDVALLIAFLIKSFPVNAVCIRKTDNTLEQSVYEQLKWAIGELQLMHEFKFNKSPLRITYLPRGNYIVFRGAQNPERIKSLKDSRFPFAIGWIEELAEFKTEDEVKTITNSLLRGELGDGLFYKFFYTYNPPKRKQSWVNKKYETQFQPENTFVHASTYKDNPFIAKEFIEEAEATRERSERRYRWEYLGEAIGSGVVPFDNLLFETIDDELMQSFDNIRNAVDFGYATDPLAFVRWHYDKKRNGIYAIDELYGQKISNRQLSNWLKDKNYSNDEIFADSAEPKSIAELRNEFDIKRVKGVKKGPDSVEFGERWLDDLDFICIDPKRTPNIAREFENIDYQVDKDGNPKPRLEDKDNHAIDATRYALSEDMKKIEKRFNQFDIVSQGLI</sequence>
<dbReference type="InterPro" id="IPR035412">
    <property type="entry name" value="Terminase_L_N"/>
</dbReference>
<dbReference type="Pfam" id="PF17288">
    <property type="entry name" value="Terminase_3C"/>
    <property type="match status" value="1"/>
</dbReference>
<evidence type="ECO:0000313" key="4">
    <source>
        <dbReference type="Proteomes" id="UP000255411"/>
    </source>
</evidence>